<sequence length="109" mass="12256">MIVSPPPPATLSSCGRSAIRQGLIEEFFKWPMTIEVALEVQIASNGCCVERFDFPSALEMVVHEPHSAKSSSVIRTTGSPRFCFCWLIHMHVHGFLIDRSREVKVQVQE</sequence>
<reference evidence="1" key="1">
    <citation type="submission" date="2020-03" db="EMBL/GenBank/DDBJ databases">
        <authorList>
            <person name="Weist P."/>
        </authorList>
    </citation>
    <scope>NUCLEOTIDE SEQUENCE</scope>
</reference>
<proteinExistence type="predicted"/>
<dbReference type="EMBL" id="CADEAL010001225">
    <property type="protein sequence ID" value="CAB1430393.1"/>
    <property type="molecule type" value="Genomic_DNA"/>
</dbReference>
<protein>
    <submittedName>
        <fullName evidence="1">Uncharacterized protein</fullName>
    </submittedName>
</protein>
<dbReference type="Proteomes" id="UP001153269">
    <property type="component" value="Unassembled WGS sequence"/>
</dbReference>
<dbReference type="AlphaFoldDB" id="A0A9N7UHW9"/>
<name>A0A9N7UHW9_PLEPL</name>
<keyword evidence="2" id="KW-1185">Reference proteome</keyword>
<organism evidence="1 2">
    <name type="scientific">Pleuronectes platessa</name>
    <name type="common">European plaice</name>
    <dbReference type="NCBI Taxonomy" id="8262"/>
    <lineage>
        <taxon>Eukaryota</taxon>
        <taxon>Metazoa</taxon>
        <taxon>Chordata</taxon>
        <taxon>Craniata</taxon>
        <taxon>Vertebrata</taxon>
        <taxon>Euteleostomi</taxon>
        <taxon>Actinopterygii</taxon>
        <taxon>Neopterygii</taxon>
        <taxon>Teleostei</taxon>
        <taxon>Neoteleostei</taxon>
        <taxon>Acanthomorphata</taxon>
        <taxon>Carangaria</taxon>
        <taxon>Pleuronectiformes</taxon>
        <taxon>Pleuronectoidei</taxon>
        <taxon>Pleuronectidae</taxon>
        <taxon>Pleuronectes</taxon>
    </lineage>
</organism>
<gene>
    <name evidence="1" type="ORF">PLEPLA_LOCUS18375</name>
</gene>
<comment type="caution">
    <text evidence="1">The sequence shown here is derived from an EMBL/GenBank/DDBJ whole genome shotgun (WGS) entry which is preliminary data.</text>
</comment>
<accession>A0A9N7UHW9</accession>
<evidence type="ECO:0000313" key="2">
    <source>
        <dbReference type="Proteomes" id="UP001153269"/>
    </source>
</evidence>
<evidence type="ECO:0000313" key="1">
    <source>
        <dbReference type="EMBL" id="CAB1430393.1"/>
    </source>
</evidence>